<dbReference type="EMBL" id="PVMZ01000040">
    <property type="protein sequence ID" value="PRX08455.1"/>
    <property type="molecule type" value="Genomic_DNA"/>
</dbReference>
<gene>
    <name evidence="1" type="ORF">CLV67_14054</name>
</gene>
<protein>
    <submittedName>
        <fullName evidence="1">Uncharacterized protein</fullName>
    </submittedName>
</protein>
<keyword evidence="2" id="KW-1185">Reference proteome</keyword>
<dbReference type="Proteomes" id="UP000239415">
    <property type="component" value="Unassembled WGS sequence"/>
</dbReference>
<dbReference type="AlphaFoldDB" id="A0A2T0JLG6"/>
<evidence type="ECO:0000313" key="1">
    <source>
        <dbReference type="EMBL" id="PRX08455.1"/>
    </source>
</evidence>
<evidence type="ECO:0000313" key="2">
    <source>
        <dbReference type="Proteomes" id="UP000239415"/>
    </source>
</evidence>
<accession>A0A2T0JLG6</accession>
<organism evidence="1 2">
    <name type="scientific">Actinoplanes italicus</name>
    <dbReference type="NCBI Taxonomy" id="113567"/>
    <lineage>
        <taxon>Bacteria</taxon>
        <taxon>Bacillati</taxon>
        <taxon>Actinomycetota</taxon>
        <taxon>Actinomycetes</taxon>
        <taxon>Micromonosporales</taxon>
        <taxon>Micromonosporaceae</taxon>
        <taxon>Actinoplanes</taxon>
    </lineage>
</organism>
<name>A0A2T0JLG6_9ACTN</name>
<dbReference type="RefSeq" id="WP_170154297.1">
    <property type="nucleotide sequence ID" value="NZ_BOMO01000181.1"/>
</dbReference>
<comment type="caution">
    <text evidence="1">The sequence shown here is derived from an EMBL/GenBank/DDBJ whole genome shotgun (WGS) entry which is preliminary data.</text>
</comment>
<proteinExistence type="predicted"/>
<sequence length="83" mass="7597">MNDATSTTPAAGGFTGDPAAALTVAGTSGCCGNPAQATLTLPDPAAATGGPCCGTTAEAEQAGSCCGTTAKQQAVATGQGCCG</sequence>
<reference evidence="1 2" key="1">
    <citation type="submission" date="2018-03" db="EMBL/GenBank/DDBJ databases">
        <title>Genomic Encyclopedia of Archaeal and Bacterial Type Strains, Phase II (KMG-II): from individual species to whole genera.</title>
        <authorList>
            <person name="Goeker M."/>
        </authorList>
    </citation>
    <scope>NUCLEOTIDE SEQUENCE [LARGE SCALE GENOMIC DNA]</scope>
    <source>
        <strain evidence="1 2">DSM 43146</strain>
    </source>
</reference>